<protein>
    <submittedName>
        <fullName evidence="4">Mitochondrial carrier protein</fullName>
    </submittedName>
</protein>
<accession>A0A6N4SLP4</accession>
<proteinExistence type="predicted"/>
<evidence type="ECO:0000256" key="1">
    <source>
        <dbReference type="SAM" id="Coils"/>
    </source>
</evidence>
<feature type="chain" id="PRO_5028438538" evidence="2">
    <location>
        <begin position="26"/>
        <end position="1092"/>
    </location>
</feature>
<gene>
    <name evidence="4" type="ORF">TCE0_039f13144</name>
</gene>
<name>A0A6N4SLP4_TALPI</name>
<comment type="caution">
    <text evidence="4">The sequence shown here is derived from an EMBL/GenBank/DDBJ whole genome shotgun (WGS) entry which is preliminary data.</text>
</comment>
<dbReference type="Proteomes" id="UP000053095">
    <property type="component" value="Unassembled WGS sequence"/>
</dbReference>
<keyword evidence="2" id="KW-0732">Signal</keyword>
<keyword evidence="1" id="KW-0175">Coiled coil</keyword>
<sequence length="1092" mass="122517">MADPLSLTASIIAVVTLAAQVGTSADEFISSYRSANLDLEDVSNELKSLRRVLEEVVKAYKPSRGISLSNGGEGLANSNTATLSATTDEALLKDVVAGLNRCMEHLNEMLTRSKEQCDKGGIHKIRVQMLWQRTSKVVNKVRASLSGYKMTLMLLLEAKTLSYGASSDTIQLAVETTLKTAERLRSSAEAGEKTLDEIRIYLDDTHALPSITPQGTSENVLTFSGFNEWVASFRGDLDEDDKLIEEFRKQSFQATDSHRKKDNAEKSMMSISTDASTPKVLLIVTDLQKPGFTGPFSEQLFVDPNCEICEVLQILKDKGYSEVTGLQTKGPSMTGRVGPIYPVSSPVAVRVSTGGSCYDVSKGLRINENESLLRFYNKYIMQRRPSRAQLSMTFSLDSIDIRDTFTDKDCAISFRRTLRVPDSGAVQGLPETFGPFPLFSAAQCDPNKIPTVMREKGGLLIPMLQREALTVAFKSRDIDCRLPAVANEGNCRFAARIFTGTLNAISGKPSSTLTEKSRNEQDHVVIPIQTRLDGFKEFNGQRVKQFVAMPLGSGYSVERQISPKEFGGLQLQIAPPFRKDVKFSQLAAADGVLAPPQLPLMKTPRNLRITTGHALRMWEDGKTTYVHPWDWESKSGLGKWASWLPIISKDSTNHYDRKISEYLKTVRPTYLSDLKCNAGIEQEGALVVSTVPFVSVRLRHFLNNHGVWAGSEQELGKMLFETSLQVSPFEGMWEFFRKVDVTIRQWWDEHEIIKQYGHDPRWYFKGGGNMWSLYEKWSQKTYTTYVPVHVLGIEQNSVFETVQAWSVHAAPPSHGRVDWAEETPSILSWEMALAAGNTIQQRMRADPCPEQWNWEAAELMNVQLLNTIAFESVTGLPTPSSPISFLEYSKAGIPFMNFYVDDGLTALMNTPIFPMTVGEIDGTKSVEYHTRLSPDGRLVGCVIFLGRSDYHSDIDNQCRLAVAQLLKDIQYPRHQLPDPAKTVVAAVLSEGVGNKVLRYDLLELLLSLLIDSGMDSSLSDNLLRRIVCSPFAEKLGKRLVDEGYDWRVLKRKFSRNEKRRWWYDDTVRVRLLEYSKQRLVAKPKTDIEDEIS</sequence>
<evidence type="ECO:0000256" key="2">
    <source>
        <dbReference type="SAM" id="SignalP"/>
    </source>
</evidence>
<reference evidence="5" key="1">
    <citation type="journal article" date="2015" name="Genome Announc.">
        <title>Draft genome sequence of Talaromyces cellulolyticus strain Y-94, a source of lignocellulosic biomass-degrading enzymes.</title>
        <authorList>
            <person name="Fujii T."/>
            <person name="Koike H."/>
            <person name="Sawayama S."/>
            <person name="Yano S."/>
            <person name="Inoue H."/>
        </authorList>
    </citation>
    <scope>NUCLEOTIDE SEQUENCE [LARGE SCALE GENOMIC DNA]</scope>
    <source>
        <strain evidence="5">Y-94</strain>
    </source>
</reference>
<feature type="coiled-coil region" evidence="1">
    <location>
        <begin position="32"/>
        <end position="59"/>
    </location>
</feature>
<dbReference type="InterPro" id="IPR031348">
    <property type="entry name" value="PigL_N"/>
</dbReference>
<evidence type="ECO:0000313" key="5">
    <source>
        <dbReference type="Proteomes" id="UP000053095"/>
    </source>
</evidence>
<feature type="domain" description="Azaphilone pigments biosynthesis cluster protein L N-terminal" evidence="3">
    <location>
        <begin position="2"/>
        <end position="58"/>
    </location>
</feature>
<keyword evidence="5" id="KW-1185">Reference proteome</keyword>
<dbReference type="EMBL" id="DF933835">
    <property type="protein sequence ID" value="GAM40642.1"/>
    <property type="molecule type" value="Genomic_DNA"/>
</dbReference>
<feature type="signal peptide" evidence="2">
    <location>
        <begin position="1"/>
        <end position="25"/>
    </location>
</feature>
<evidence type="ECO:0000259" key="3">
    <source>
        <dbReference type="Pfam" id="PF17111"/>
    </source>
</evidence>
<dbReference type="Pfam" id="PF17111">
    <property type="entry name" value="PigL_N"/>
    <property type="match status" value="1"/>
</dbReference>
<evidence type="ECO:0000313" key="4">
    <source>
        <dbReference type="EMBL" id="GAM40642.1"/>
    </source>
</evidence>
<dbReference type="AlphaFoldDB" id="A0A6N4SLP4"/>
<organism evidence="4 5">
    <name type="scientific">Talaromyces pinophilus</name>
    <name type="common">Penicillium pinophilum</name>
    <dbReference type="NCBI Taxonomy" id="128442"/>
    <lineage>
        <taxon>Eukaryota</taxon>
        <taxon>Fungi</taxon>
        <taxon>Dikarya</taxon>
        <taxon>Ascomycota</taxon>
        <taxon>Pezizomycotina</taxon>
        <taxon>Eurotiomycetes</taxon>
        <taxon>Eurotiomycetidae</taxon>
        <taxon>Eurotiales</taxon>
        <taxon>Trichocomaceae</taxon>
        <taxon>Talaromyces</taxon>
        <taxon>Talaromyces sect. Talaromyces</taxon>
    </lineage>
</organism>